<keyword evidence="2" id="KW-0812">Transmembrane</keyword>
<dbReference type="HOGENOM" id="CLU_080658_0_0_5"/>
<dbReference type="PANTHER" id="PTHR30336:SF4">
    <property type="entry name" value="ENVELOPE BIOGENESIS FACTOR ELYC"/>
    <property type="match status" value="1"/>
</dbReference>
<dbReference type="STRING" id="414684.RC1_4097"/>
<dbReference type="OrthoDB" id="9812311at2"/>
<evidence type="ECO:0000313" key="4">
    <source>
        <dbReference type="EMBL" id="ACJ01436.1"/>
    </source>
</evidence>
<dbReference type="CDD" id="cd06259">
    <property type="entry name" value="YdcF-like"/>
    <property type="match status" value="1"/>
</dbReference>
<evidence type="ECO:0000256" key="1">
    <source>
        <dbReference type="SAM" id="MobiDB-lite"/>
    </source>
</evidence>
<dbReference type="GO" id="GO:0005886">
    <property type="term" value="C:plasma membrane"/>
    <property type="evidence" value="ECO:0007669"/>
    <property type="project" value="TreeGrafter"/>
</dbReference>
<reference evidence="4 5" key="1">
    <citation type="journal article" date="2010" name="BMC Genomics">
        <title>Metabolic flexibility revealed in the genome of the cyst-forming alpha-1 proteobacterium Rhodospirillum centenum.</title>
        <authorList>
            <person name="Lu Y.K."/>
            <person name="Marden J."/>
            <person name="Han M."/>
            <person name="Swingley W.D."/>
            <person name="Mastrian S.D."/>
            <person name="Chowdhury S.R."/>
            <person name="Hao J."/>
            <person name="Helmy T."/>
            <person name="Kim S."/>
            <person name="Kurdoglu A.A."/>
            <person name="Matthies H.J."/>
            <person name="Rollo D."/>
            <person name="Stothard P."/>
            <person name="Blankenship R.E."/>
            <person name="Bauer C.E."/>
            <person name="Touchman J.W."/>
        </authorList>
    </citation>
    <scope>NUCLEOTIDE SEQUENCE [LARGE SCALE GENOMIC DNA]</scope>
    <source>
        <strain evidence="5">ATCC 51521 / SW</strain>
    </source>
</reference>
<keyword evidence="5" id="KW-1185">Reference proteome</keyword>
<dbReference type="eggNOG" id="COG1434">
    <property type="taxonomic scope" value="Bacteria"/>
</dbReference>
<dbReference type="InterPro" id="IPR051599">
    <property type="entry name" value="Cell_Envelope_Assoc"/>
</dbReference>
<organism evidence="4 5">
    <name type="scientific">Rhodospirillum centenum (strain ATCC 51521 / SW)</name>
    <dbReference type="NCBI Taxonomy" id="414684"/>
    <lineage>
        <taxon>Bacteria</taxon>
        <taxon>Pseudomonadati</taxon>
        <taxon>Pseudomonadota</taxon>
        <taxon>Alphaproteobacteria</taxon>
        <taxon>Rhodospirillales</taxon>
        <taxon>Rhodospirillaceae</taxon>
        <taxon>Rhodospirillum</taxon>
    </lineage>
</organism>
<proteinExistence type="predicted"/>
<feature type="transmembrane region" description="Helical" evidence="2">
    <location>
        <begin position="32"/>
        <end position="58"/>
    </location>
</feature>
<name>B6IYR2_RHOCS</name>
<evidence type="ECO:0000259" key="3">
    <source>
        <dbReference type="Pfam" id="PF02698"/>
    </source>
</evidence>
<dbReference type="Pfam" id="PF02698">
    <property type="entry name" value="DUF218"/>
    <property type="match status" value="1"/>
</dbReference>
<feature type="domain" description="DUF218" evidence="3">
    <location>
        <begin position="70"/>
        <end position="190"/>
    </location>
</feature>
<dbReference type="EMBL" id="CP000613">
    <property type="protein sequence ID" value="ACJ01436.1"/>
    <property type="molecule type" value="Genomic_DNA"/>
</dbReference>
<sequence length="244" mass="26757">MRFPFGGAQRADRPGGRLPDGEPPAGSGRHPLLHALFGGALTLAVAWFAGLFLFAAGLPRTPPEDDRQTDAIVVLTGGSERLAAGFELLRAHRARKLFISGVYRGVDVQELLRLSRQAPGDLECCIVLGYAADDTEGNAAETALWVRQEGFRSLRVVTANYHMPRSLVEFRRALPEVDLIAHPVAPPNVRLEHWWRWPGTASLIVGEYNKFLLAWTRALLPVPAATPPADVPPGVWQRPEPLSR</sequence>
<protein>
    <recommendedName>
        <fullName evidence="3">DUF218 domain-containing protein</fullName>
    </recommendedName>
</protein>
<keyword evidence="2" id="KW-1133">Transmembrane helix</keyword>
<dbReference type="KEGG" id="rce:RC1_4097"/>
<dbReference type="InterPro" id="IPR003848">
    <property type="entry name" value="DUF218"/>
</dbReference>
<keyword evidence="2" id="KW-0472">Membrane</keyword>
<dbReference type="GO" id="GO:0000270">
    <property type="term" value="P:peptidoglycan metabolic process"/>
    <property type="evidence" value="ECO:0007669"/>
    <property type="project" value="TreeGrafter"/>
</dbReference>
<dbReference type="PANTHER" id="PTHR30336">
    <property type="entry name" value="INNER MEMBRANE PROTEIN, PROBABLE PERMEASE"/>
    <property type="match status" value="1"/>
</dbReference>
<dbReference type="RefSeq" id="WP_012569208.1">
    <property type="nucleotide sequence ID" value="NC_011420.2"/>
</dbReference>
<dbReference type="GO" id="GO:0043164">
    <property type="term" value="P:Gram-negative-bacterium-type cell wall biogenesis"/>
    <property type="evidence" value="ECO:0007669"/>
    <property type="project" value="TreeGrafter"/>
</dbReference>
<gene>
    <name evidence="4" type="ordered locus">RC1_4097</name>
</gene>
<feature type="region of interest" description="Disordered" evidence="1">
    <location>
        <begin position="1"/>
        <end position="25"/>
    </location>
</feature>
<accession>B6IYR2</accession>
<dbReference type="AlphaFoldDB" id="B6IYR2"/>
<evidence type="ECO:0000256" key="2">
    <source>
        <dbReference type="SAM" id="Phobius"/>
    </source>
</evidence>
<dbReference type="Proteomes" id="UP000001591">
    <property type="component" value="Chromosome"/>
</dbReference>
<evidence type="ECO:0000313" key="5">
    <source>
        <dbReference type="Proteomes" id="UP000001591"/>
    </source>
</evidence>